<reference evidence="3 4" key="1">
    <citation type="submission" date="2024-02" db="EMBL/GenBank/DDBJ databases">
        <title>First draft genome assembly of two strains of Seiridium cardinale.</title>
        <authorList>
            <person name="Emiliani G."/>
            <person name="Scali E."/>
        </authorList>
    </citation>
    <scope>NUCLEOTIDE SEQUENCE [LARGE SCALE GENOMIC DNA]</scope>
    <source>
        <strain evidence="3 4">BM-138-000479</strain>
    </source>
</reference>
<feature type="compositionally biased region" description="Low complexity" evidence="2">
    <location>
        <begin position="14"/>
        <end position="30"/>
    </location>
</feature>
<evidence type="ECO:0000256" key="2">
    <source>
        <dbReference type="SAM" id="MobiDB-lite"/>
    </source>
</evidence>
<feature type="region of interest" description="Disordered" evidence="2">
    <location>
        <begin position="797"/>
        <end position="836"/>
    </location>
</feature>
<feature type="region of interest" description="Disordered" evidence="2">
    <location>
        <begin position="1"/>
        <end position="169"/>
    </location>
</feature>
<name>A0ABR2XQH8_9PEZI</name>
<keyword evidence="4" id="KW-1185">Reference proteome</keyword>
<evidence type="ECO:0000313" key="4">
    <source>
        <dbReference type="Proteomes" id="UP001465668"/>
    </source>
</evidence>
<proteinExistence type="predicted"/>
<dbReference type="EMBL" id="JARVKM010000030">
    <property type="protein sequence ID" value="KAK9776059.1"/>
    <property type="molecule type" value="Genomic_DNA"/>
</dbReference>
<feature type="compositionally biased region" description="Basic and acidic residues" evidence="2">
    <location>
        <begin position="607"/>
        <end position="617"/>
    </location>
</feature>
<sequence length="1130" mass="128022">MSTYRAPTAEAQSDTDGSFDTTRTTTSDTLSESEIPIRVIRFRRLPGMEDNQSTNSQDQSIGEELHRSASIDNAFMDNNPGSGYAYRGEEDLPNRGILKGTSSASATRSKRGMLSMSGAAANDGPHDMTHSSRPRRGNDRGAIVERYGDSPRDNPKEVRFPPQALPPPRIIGGIARSDTHGAPAHVRPAMSPGDIERIRDDAYRAGAADARVGYFDDPGPLHPTIRPRHVSFDRDTRDRVIDRDVLVEPIYTDGFTDDEYDDIASLQDWSGDDRLDREKDYLRRVEDTPVMIERARERLDRSLYLPPSRRGFEYRERGNEGYRPSRPLGEAVPYGYWKPNVSNTVPRSESIRREREFGSGRPSGDGYVYGGHWVNPRTSSIGAVVPDELDGQISSMGAELAKLRKEREKLKIQVAKFEAEKEKDQIVNRSKRNEEESRKEADMATWKRIHQENQELERRKYKQKLARVEESLLERFEENRKAKERSQKAEKDNIEEIQREVRAKIKQEMRDEQERKVAEETRQTRVEMEIRERIRAEKIAEEQMLERDEKRRRDIERRVASEFQQKQLEESRRQKEWMENKILGAVNNAVRLGRLRYGSKPQKQPRRQLEDRDHFPSDLESDPNTDAEDYPPSFGEDDGPSPHRRPRQYGARHRGGHQIAVQPKLLEPSPESREEPRSSPTPVTPVIGDSRLSQPSTSIKQSSMKSRQTPSTRQRNPSNAGELPAVSSPRGSVARIDDFQQLMPGEPRNLLHRVSSSLSSDILQEEDQLLETTGYDTVDGVPDAVQGDRGFVIRGQHTQPEKIPTPRQGRETPKANKSEAGSAHVRTIPKDPMPASDVIERGNKKQQFARTANNVVSQDGAGRDNMNLQVLNKTQSRQSSRNDTRKGAALRRSPGEVRSQQTVPIKPTGGGQTSNGTSNQTGNIILHNSAAVLKRQPVSTEAPEYKSIIPEAQGAGYKSQIQSIARYREPHIPEMEIERMAMAQMNKGRAKSPVTGFLTYPPEMTVEEADLEESFASEPRSPNRSTVPPEVPEPPHKLDLDYMAYIEDGYEDSLDERHRTYHGRYQISPAELNGSDHRLLEMAKGDEITPLATMQVVTVQTGTPAVQTEYSSSAARNKLRRQERFMRHSR</sequence>
<feature type="coiled-coil region" evidence="1">
    <location>
        <begin position="393"/>
        <end position="420"/>
    </location>
</feature>
<feature type="compositionally biased region" description="Polar residues" evidence="2">
    <location>
        <begin position="691"/>
        <end position="719"/>
    </location>
</feature>
<comment type="caution">
    <text evidence="3">The sequence shown here is derived from an EMBL/GenBank/DDBJ whole genome shotgun (WGS) entry which is preliminary data.</text>
</comment>
<dbReference type="Proteomes" id="UP001465668">
    <property type="component" value="Unassembled WGS sequence"/>
</dbReference>
<feature type="coiled-coil region" evidence="1">
    <location>
        <begin position="451"/>
        <end position="581"/>
    </location>
</feature>
<feature type="compositionally biased region" description="Basic and acidic residues" evidence="2">
    <location>
        <begin position="124"/>
        <end position="159"/>
    </location>
</feature>
<feature type="region of interest" description="Disordered" evidence="2">
    <location>
        <begin position="590"/>
        <end position="733"/>
    </location>
</feature>
<feature type="region of interest" description="Disordered" evidence="2">
    <location>
        <begin position="1010"/>
        <end position="1037"/>
    </location>
</feature>
<feature type="compositionally biased region" description="Acidic residues" evidence="2">
    <location>
        <begin position="619"/>
        <end position="639"/>
    </location>
</feature>
<protein>
    <submittedName>
        <fullName evidence="3">Uncharacterized protein</fullName>
    </submittedName>
</protein>
<evidence type="ECO:0000256" key="1">
    <source>
        <dbReference type="SAM" id="Coils"/>
    </source>
</evidence>
<feature type="region of interest" description="Disordered" evidence="2">
    <location>
        <begin position="871"/>
        <end position="918"/>
    </location>
</feature>
<feature type="compositionally biased region" description="Basic and acidic residues" evidence="2">
    <location>
        <begin position="808"/>
        <end position="817"/>
    </location>
</feature>
<accession>A0ABR2XQH8</accession>
<keyword evidence="1" id="KW-0175">Coiled coil</keyword>
<feature type="compositionally biased region" description="Basic residues" evidence="2">
    <location>
        <begin position="642"/>
        <end position="656"/>
    </location>
</feature>
<organism evidence="3 4">
    <name type="scientific">Seiridium cardinale</name>
    <dbReference type="NCBI Taxonomy" id="138064"/>
    <lineage>
        <taxon>Eukaryota</taxon>
        <taxon>Fungi</taxon>
        <taxon>Dikarya</taxon>
        <taxon>Ascomycota</taxon>
        <taxon>Pezizomycotina</taxon>
        <taxon>Sordariomycetes</taxon>
        <taxon>Xylariomycetidae</taxon>
        <taxon>Amphisphaeriales</taxon>
        <taxon>Sporocadaceae</taxon>
        <taxon>Seiridium</taxon>
    </lineage>
</organism>
<feature type="compositionally biased region" description="Polar residues" evidence="2">
    <location>
        <begin position="50"/>
        <end position="60"/>
    </location>
</feature>
<evidence type="ECO:0000313" key="3">
    <source>
        <dbReference type="EMBL" id="KAK9776059.1"/>
    </source>
</evidence>
<gene>
    <name evidence="3" type="ORF">SCAR479_07279</name>
</gene>